<name>A0A4Z2HAL2_9TELE</name>
<accession>A0A4Z2HAL2</accession>
<evidence type="ECO:0000313" key="1">
    <source>
        <dbReference type="EMBL" id="TNN62053.1"/>
    </source>
</evidence>
<evidence type="ECO:0000313" key="2">
    <source>
        <dbReference type="Proteomes" id="UP000314294"/>
    </source>
</evidence>
<proteinExistence type="predicted"/>
<organism evidence="1 2">
    <name type="scientific">Liparis tanakae</name>
    <name type="common">Tanaka's snailfish</name>
    <dbReference type="NCBI Taxonomy" id="230148"/>
    <lineage>
        <taxon>Eukaryota</taxon>
        <taxon>Metazoa</taxon>
        <taxon>Chordata</taxon>
        <taxon>Craniata</taxon>
        <taxon>Vertebrata</taxon>
        <taxon>Euteleostomi</taxon>
        <taxon>Actinopterygii</taxon>
        <taxon>Neopterygii</taxon>
        <taxon>Teleostei</taxon>
        <taxon>Neoteleostei</taxon>
        <taxon>Acanthomorphata</taxon>
        <taxon>Eupercaria</taxon>
        <taxon>Perciformes</taxon>
        <taxon>Cottioidei</taxon>
        <taxon>Cottales</taxon>
        <taxon>Liparidae</taxon>
        <taxon>Liparis</taxon>
    </lineage>
</organism>
<dbReference type="Proteomes" id="UP000314294">
    <property type="component" value="Unassembled WGS sequence"/>
</dbReference>
<dbReference type="AlphaFoldDB" id="A0A4Z2HAL2"/>
<comment type="caution">
    <text evidence="1">The sequence shown here is derived from an EMBL/GenBank/DDBJ whole genome shotgun (WGS) entry which is preliminary data.</text>
</comment>
<dbReference type="EMBL" id="SRLO01000302">
    <property type="protein sequence ID" value="TNN62053.1"/>
    <property type="molecule type" value="Genomic_DNA"/>
</dbReference>
<keyword evidence="2" id="KW-1185">Reference proteome</keyword>
<protein>
    <submittedName>
        <fullName evidence="1">Uncharacterized protein</fullName>
    </submittedName>
</protein>
<reference evidence="1 2" key="1">
    <citation type="submission" date="2019-03" db="EMBL/GenBank/DDBJ databases">
        <title>First draft genome of Liparis tanakae, snailfish: a comprehensive survey of snailfish specific genes.</title>
        <authorList>
            <person name="Kim W."/>
            <person name="Song I."/>
            <person name="Jeong J.-H."/>
            <person name="Kim D."/>
            <person name="Kim S."/>
            <person name="Ryu S."/>
            <person name="Song J.Y."/>
            <person name="Lee S.K."/>
        </authorList>
    </citation>
    <scope>NUCLEOTIDE SEQUENCE [LARGE SCALE GENOMIC DNA]</scope>
    <source>
        <tissue evidence="1">Muscle</tissue>
    </source>
</reference>
<gene>
    <name evidence="1" type="ORF">EYF80_027724</name>
</gene>
<sequence>MAVLELPPRLSFNSLRKKENGTANKQVLNPSKALDNRGLARISYTICWLAKVGSHSSTEQKEKS</sequence>